<reference evidence="13 15" key="3">
    <citation type="submission" date="2019-02" db="EMBL/GenBank/DDBJ databases">
        <authorList>
            <consortium name="Pathogen Informatics"/>
        </authorList>
    </citation>
    <scope>NUCLEOTIDE SEQUENCE [LARGE SCALE GENOMIC DNA]</scope>
    <source>
        <strain evidence="13">Clo34</strain>
        <strain evidence="15">clo34</strain>
        <strain evidence="12 14">VRECD0157</strain>
    </source>
</reference>
<protein>
    <submittedName>
        <fullName evidence="11 13">Transcription antiterminator</fullName>
    </submittedName>
    <submittedName>
        <fullName evidence="12">Probable licABCH operon regulator</fullName>
    </submittedName>
    <submittedName>
        <fullName evidence="10">Transcription antiterminator, PTS operon regulator</fullName>
    </submittedName>
</protein>
<keyword evidence="1" id="KW-0808">Transferase</keyword>
<keyword evidence="5" id="KW-0804">Transcription</keyword>
<dbReference type="PANTHER" id="PTHR30185">
    <property type="entry name" value="CRYPTIC BETA-GLUCOSIDE BGL OPERON ANTITERMINATOR"/>
    <property type="match status" value="1"/>
</dbReference>
<proteinExistence type="predicted"/>
<dbReference type="Proteomes" id="UP000878956">
    <property type="component" value="Unassembled WGS sequence"/>
</dbReference>
<evidence type="ECO:0000313" key="11">
    <source>
        <dbReference type="EMBL" id="HBH1541376.1"/>
    </source>
</evidence>
<evidence type="ECO:0000259" key="6">
    <source>
        <dbReference type="PROSITE" id="PS51094"/>
    </source>
</evidence>
<dbReference type="SUPFAM" id="SSF55804">
    <property type="entry name" value="Phoshotransferase/anion transport protein"/>
    <property type="match status" value="1"/>
</dbReference>
<dbReference type="RefSeq" id="WP_011861973.1">
    <property type="nucleotide sequence ID" value="NZ_AP031492.1"/>
</dbReference>
<evidence type="ECO:0000256" key="5">
    <source>
        <dbReference type="ARBA" id="ARBA00023163"/>
    </source>
</evidence>
<dbReference type="InterPro" id="IPR007737">
    <property type="entry name" value="Mga_HTH"/>
</dbReference>
<dbReference type="Proteomes" id="UP000189137">
    <property type="component" value="Unassembled WGS sequence"/>
</dbReference>
<dbReference type="KEGG" id="pdf:CD630DERM_34470"/>
<evidence type="ECO:0000259" key="8">
    <source>
        <dbReference type="PROSITE" id="PS51372"/>
    </source>
</evidence>
<dbReference type="InterPro" id="IPR036095">
    <property type="entry name" value="PTS_EIIB-like_sf"/>
</dbReference>
<dbReference type="EMBL" id="LK932416">
    <property type="protein sequence ID" value="CDS89948.1"/>
    <property type="molecule type" value="Genomic_DNA"/>
</dbReference>
<dbReference type="EMBL" id="LK932531">
    <property type="protein sequence ID" value="CDS89757.1"/>
    <property type="molecule type" value="Genomic_DNA"/>
</dbReference>
<dbReference type="InterPro" id="IPR050661">
    <property type="entry name" value="BglG_antiterminators"/>
</dbReference>
<dbReference type="PATRIC" id="fig|1496.897.peg.236"/>
<dbReference type="Pfam" id="PF00874">
    <property type="entry name" value="PRD"/>
    <property type="match status" value="1"/>
</dbReference>
<reference evidence="11" key="4">
    <citation type="submission" date="2021-06" db="EMBL/GenBank/DDBJ databases">
        <authorList>
            <consortium name="NCBI Pathogen Detection Project"/>
        </authorList>
    </citation>
    <scope>NUCLEOTIDE SEQUENCE</scope>
    <source>
        <strain evidence="11">HN1000</strain>
    </source>
</reference>
<dbReference type="InterPro" id="IPR016152">
    <property type="entry name" value="PTrfase/Anion_transptr"/>
</dbReference>
<dbReference type="Gene3D" id="3.40.50.2300">
    <property type="match status" value="1"/>
</dbReference>
<dbReference type="SUPFAM" id="SSF63520">
    <property type="entry name" value="PTS-regulatory domain, PRD"/>
    <property type="match status" value="1"/>
</dbReference>
<dbReference type="PROSITE" id="PS51372">
    <property type="entry name" value="PRD_2"/>
    <property type="match status" value="1"/>
</dbReference>
<evidence type="ECO:0000313" key="12">
    <source>
        <dbReference type="EMBL" id="SJS84422.1"/>
    </source>
</evidence>
<feature type="domain" description="PTS EIIB type-2" evidence="7">
    <location>
        <begin position="392"/>
        <end position="481"/>
    </location>
</feature>
<dbReference type="AlphaFoldDB" id="A0A069AGW4"/>
<evidence type="ECO:0000313" key="9">
    <source>
        <dbReference type="EMBL" id="CDS89757.1"/>
    </source>
</evidence>
<dbReference type="PROSITE" id="PS51094">
    <property type="entry name" value="PTS_EIIA_TYPE_2"/>
    <property type="match status" value="1"/>
</dbReference>
<evidence type="ECO:0000256" key="4">
    <source>
        <dbReference type="ARBA" id="ARBA00023159"/>
    </source>
</evidence>
<dbReference type="Pfam" id="PF00359">
    <property type="entry name" value="PTS_EIIA_2"/>
    <property type="match status" value="1"/>
</dbReference>
<accession>A0A069AGW4</accession>
<evidence type="ECO:0000256" key="3">
    <source>
        <dbReference type="ARBA" id="ARBA00023015"/>
    </source>
</evidence>
<keyword evidence="4" id="KW-0010">Activator</keyword>
<dbReference type="GO" id="GO:0006355">
    <property type="term" value="P:regulation of DNA-templated transcription"/>
    <property type="evidence" value="ECO:0007669"/>
    <property type="project" value="InterPro"/>
</dbReference>
<dbReference type="CDD" id="cd05568">
    <property type="entry name" value="PTS_IIB_bgl_like"/>
    <property type="match status" value="1"/>
</dbReference>
<dbReference type="GO" id="GO:0009401">
    <property type="term" value="P:phosphoenolpyruvate-dependent sugar phosphotransferase system"/>
    <property type="evidence" value="ECO:0007669"/>
    <property type="project" value="InterPro"/>
</dbReference>
<evidence type="ECO:0000313" key="13">
    <source>
        <dbReference type="EMBL" id="VFD36006.1"/>
    </source>
</evidence>
<dbReference type="Gene3D" id="1.10.10.10">
    <property type="entry name" value="Winged helix-like DNA-binding domain superfamily/Winged helix DNA-binding domain"/>
    <property type="match status" value="2"/>
</dbReference>
<evidence type="ECO:0000313" key="14">
    <source>
        <dbReference type="Proteomes" id="UP000189137"/>
    </source>
</evidence>
<reference evidence="11" key="2">
    <citation type="journal article" date="2018" name="Genome Biol.">
        <title>SKESA: strategic k-mer extension for scrupulous assemblies.</title>
        <authorList>
            <person name="Souvorov A."/>
            <person name="Agarwala R."/>
            <person name="Lipman D.J."/>
        </authorList>
    </citation>
    <scope>NUCLEOTIDE SEQUENCE</scope>
    <source>
        <strain evidence="11">HN1000</strain>
    </source>
</reference>
<dbReference type="SUPFAM" id="SSF52794">
    <property type="entry name" value="PTS system IIB component-like"/>
    <property type="match status" value="1"/>
</dbReference>
<dbReference type="Proteomes" id="UP000411588">
    <property type="component" value="Unassembled WGS sequence"/>
</dbReference>
<dbReference type="Pfam" id="PF08279">
    <property type="entry name" value="HTH_11"/>
    <property type="match status" value="1"/>
</dbReference>
<feature type="domain" description="PTS EIIA type-2" evidence="6">
    <location>
        <begin position="491"/>
        <end position="630"/>
    </location>
</feature>
<evidence type="ECO:0000313" key="15">
    <source>
        <dbReference type="Proteomes" id="UP000411588"/>
    </source>
</evidence>
<dbReference type="InterPro" id="IPR036634">
    <property type="entry name" value="PRD_sf"/>
</dbReference>
<dbReference type="GO" id="GO:0008982">
    <property type="term" value="F:protein-N(PI)-phosphohistidine-sugar phosphotransferase activity"/>
    <property type="evidence" value="ECO:0007669"/>
    <property type="project" value="InterPro"/>
</dbReference>
<dbReference type="PANTHER" id="PTHR30185:SF12">
    <property type="entry name" value="TRANSCRIPTIONAL REGULATOR MANR"/>
    <property type="match status" value="1"/>
</dbReference>
<keyword evidence="2" id="KW-0677">Repeat</keyword>
<dbReference type="InterPro" id="IPR036388">
    <property type="entry name" value="WH-like_DNA-bd_sf"/>
</dbReference>
<evidence type="ECO:0000313" key="10">
    <source>
        <dbReference type="EMBL" id="CDS89948.1"/>
    </source>
</evidence>
<dbReference type="InterPro" id="IPR011608">
    <property type="entry name" value="PRD"/>
</dbReference>
<dbReference type="PROSITE" id="PS51099">
    <property type="entry name" value="PTS_EIIB_TYPE_2"/>
    <property type="match status" value="1"/>
</dbReference>
<dbReference type="InterPro" id="IPR002178">
    <property type="entry name" value="PTS_EIIA_type-2_dom"/>
</dbReference>
<sequence>MRERIILETLKNSSGYLNIDYFADKLGVSTRTIRNEIKKIETIKECNGFKLEYKSKLGYILNIKDQDKFEHYLRNLPSDLVENPEQRLESIIVELLVNEGYKTIEQLSKKFLVSSSQIKNDLKKIDEKIKDTELKLERKAHYGIKIEGSIKEIQSILVDSYFRGNRNITEYRNKFIDNLKLANIRSTIKNVLNEHDLEANLTELEEILAQIIILYIRVSMRVAGNASDLKLYTEDLIIDKLLDKIFRDKKYNLNYDEKYYLKELIKLKTKDKKATIKNIDKNKLQDIMFEFFREIDKKYNSNFLEDKEFFNLFYLHIACLIERIKKNHKIINPFSVKISQQYPTVFNLSIQFSKIIENEYHIKISQDEIGFIATHIAVPFEKREEANFNKKYKIAIICSSGGGSAFLINLRLKEIFPNAEIRNFSLLEEKAVIEFAPDLIFSITNLLFEINAPVILINEILDELDYLDIKESVRFADHIGNISSPKQYILGLFDKNHFRCIKDKAKYKDILDSMSKCIVDEGACSPTYPKDVWERESYLSTIYTNGVAIPHPIEMTGNKNIISVALIQTDIIYENRVPKIIFMISLIKGNLELHKQISKYLSKIMANKDMVDMLNKSQSYEEFMYKLKIYLGG</sequence>
<dbReference type="EMBL" id="CAADAN010000020">
    <property type="protein sequence ID" value="VFD36006.1"/>
    <property type="molecule type" value="Genomic_DNA"/>
</dbReference>
<evidence type="ECO:0000256" key="1">
    <source>
        <dbReference type="ARBA" id="ARBA00022679"/>
    </source>
</evidence>
<gene>
    <name evidence="12" type="primary">licR_11</name>
    <name evidence="9" type="ORF">BN1096_760032</name>
    <name evidence="10" type="ORF">BN1097_760032</name>
    <name evidence="11" type="ORF">KRM00_000835</name>
    <name evidence="13" type="ORF">SAMEA1402399_03790</name>
    <name evidence="12" type="ORF">SAMEA3375112_03008</name>
</gene>
<dbReference type="InterPro" id="IPR013011">
    <property type="entry name" value="PTS_EIIB_2"/>
</dbReference>
<dbReference type="InterPro" id="IPR013196">
    <property type="entry name" value="HTH_11"/>
</dbReference>
<dbReference type="Pfam" id="PF05043">
    <property type="entry name" value="Mga"/>
    <property type="match status" value="1"/>
</dbReference>
<evidence type="ECO:0000256" key="2">
    <source>
        <dbReference type="ARBA" id="ARBA00022737"/>
    </source>
</evidence>
<dbReference type="Gene3D" id="1.10.1790.10">
    <property type="entry name" value="PRD domain"/>
    <property type="match status" value="1"/>
</dbReference>
<reference evidence="10" key="1">
    <citation type="submission" date="2014-07" db="EMBL/GenBank/DDBJ databases">
        <authorList>
            <person name="Monot Marc"/>
        </authorList>
    </citation>
    <scope>NUCLEOTIDE SEQUENCE</scope>
    <source>
        <strain evidence="10">7032994</strain>
    </source>
</reference>
<keyword evidence="3" id="KW-0805">Transcription regulation</keyword>
<dbReference type="EMBL" id="DAEPXK010000006">
    <property type="protein sequence ID" value="HBH1541376.1"/>
    <property type="molecule type" value="Genomic_DNA"/>
</dbReference>
<name>A0A069AGW4_CLODI</name>
<dbReference type="EMBL" id="FUPS01000011">
    <property type="protein sequence ID" value="SJS84422.1"/>
    <property type="molecule type" value="Genomic_DNA"/>
</dbReference>
<dbReference type="Gene3D" id="3.40.930.10">
    <property type="entry name" value="Mannitol-specific EII, Chain A"/>
    <property type="match status" value="1"/>
</dbReference>
<evidence type="ECO:0000259" key="7">
    <source>
        <dbReference type="PROSITE" id="PS51099"/>
    </source>
</evidence>
<feature type="domain" description="PRD" evidence="8">
    <location>
        <begin position="279"/>
        <end position="386"/>
    </location>
</feature>
<organism evidence="10">
    <name type="scientific">Clostridioides difficile</name>
    <name type="common">Peptoclostridium difficile</name>
    <dbReference type="NCBI Taxonomy" id="1496"/>
    <lineage>
        <taxon>Bacteria</taxon>
        <taxon>Bacillati</taxon>
        <taxon>Bacillota</taxon>
        <taxon>Clostridia</taxon>
        <taxon>Peptostreptococcales</taxon>
        <taxon>Peptostreptococcaceae</taxon>
        <taxon>Clostridioides</taxon>
    </lineage>
</organism>